<dbReference type="EMBL" id="VYQE01000005">
    <property type="protein sequence ID" value="KAA9005945.1"/>
    <property type="molecule type" value="Genomic_DNA"/>
</dbReference>
<keyword evidence="2" id="KW-1185">Reference proteome</keyword>
<gene>
    <name evidence="1" type="ORF">F3S47_15415</name>
</gene>
<organism evidence="1 2">
    <name type="scientific">Histidinibacterium aquaticum</name>
    <dbReference type="NCBI Taxonomy" id="2613962"/>
    <lineage>
        <taxon>Bacteria</taxon>
        <taxon>Pseudomonadati</taxon>
        <taxon>Pseudomonadota</taxon>
        <taxon>Alphaproteobacteria</taxon>
        <taxon>Rhodobacterales</taxon>
        <taxon>Paracoccaceae</taxon>
        <taxon>Histidinibacterium</taxon>
    </lineage>
</organism>
<evidence type="ECO:0000313" key="2">
    <source>
        <dbReference type="Proteomes" id="UP000326554"/>
    </source>
</evidence>
<proteinExistence type="predicted"/>
<reference evidence="1 2" key="1">
    <citation type="submission" date="2019-09" db="EMBL/GenBank/DDBJ databases">
        <authorList>
            <person name="Park J.-S."/>
            <person name="Choi H.-J."/>
        </authorList>
    </citation>
    <scope>NUCLEOTIDE SEQUENCE [LARGE SCALE GENOMIC DNA]</scope>
    <source>
        <strain evidence="1 2">176SS1-4</strain>
    </source>
</reference>
<protein>
    <submittedName>
        <fullName evidence="1">Uncharacterized protein</fullName>
    </submittedName>
</protein>
<dbReference type="AlphaFoldDB" id="A0A5J5GCR3"/>
<comment type="caution">
    <text evidence="1">The sequence shown here is derived from an EMBL/GenBank/DDBJ whole genome shotgun (WGS) entry which is preliminary data.</text>
</comment>
<accession>A0A5J5GCR3</accession>
<dbReference type="RefSeq" id="WP_150446197.1">
    <property type="nucleotide sequence ID" value="NZ_VYQE01000005.1"/>
</dbReference>
<evidence type="ECO:0000313" key="1">
    <source>
        <dbReference type="EMBL" id="KAA9005945.1"/>
    </source>
</evidence>
<name>A0A5J5GCR3_9RHOB</name>
<dbReference type="Proteomes" id="UP000326554">
    <property type="component" value="Unassembled WGS sequence"/>
</dbReference>
<sequence length="211" mass="23623">MGRRPAPPKLSEAFLNRQRDEYYWPLEAYNSKSIYLLGASKEGEIPDEMASFEILQAIATLYSEHGFTNEAIMEHHPIQQWREEGVMIPVPVLNMLVNAWAKYLEGPSGMTMGEAFNLEGHGQGKKPKRERLQNILRERQLARAAIAAYLGAGASDAGGISKSEAHAIVAERFNVSEDTVKRAHKKWEAHEMERLRVAGAFSENEDDDLGA</sequence>